<dbReference type="Pfam" id="PF09424">
    <property type="entry name" value="YqeY"/>
    <property type="match status" value="1"/>
</dbReference>
<gene>
    <name evidence="1" type="ORF">DSCOOX_62000</name>
</gene>
<reference evidence="1 2" key="1">
    <citation type="submission" date="2019-11" db="EMBL/GenBank/DDBJ databases">
        <title>Comparative genomics of hydrocarbon-degrading Desulfosarcina strains.</title>
        <authorList>
            <person name="Watanabe M."/>
            <person name="Kojima H."/>
            <person name="Fukui M."/>
        </authorList>
    </citation>
    <scope>NUCLEOTIDE SEQUENCE [LARGE SCALE GENOMIC DNA]</scope>
    <source>
        <strain evidence="2">oXyS1</strain>
    </source>
</reference>
<sequence length="134" mass="15165">MTLQDKLKDDLKTAMKARDEATKDALRVVMGEMARLDKKQFTDEEIINILKKLIKSEKEMLSKSNQGETSDFIRVLGTYLPKMATETEIQQWIAENINFSDYKNKMQAMGTIMAHFGSAADGNTVKKVLQAFPA</sequence>
<dbReference type="PANTHER" id="PTHR28055">
    <property type="entry name" value="ALTERED INHERITANCE OF MITOCHONDRIA PROTEIN 41, MITOCHONDRIAL"/>
    <property type="match status" value="1"/>
</dbReference>
<dbReference type="InterPro" id="IPR019004">
    <property type="entry name" value="YqeY/Aim41"/>
</dbReference>
<dbReference type="EMBL" id="AP021879">
    <property type="protein sequence ID" value="BBO93020.1"/>
    <property type="molecule type" value="Genomic_DNA"/>
</dbReference>
<dbReference type="InterPro" id="IPR003789">
    <property type="entry name" value="Asn/Gln_tRNA_amidoTrase-B-like"/>
</dbReference>
<dbReference type="GO" id="GO:0016884">
    <property type="term" value="F:carbon-nitrogen ligase activity, with glutamine as amido-N-donor"/>
    <property type="evidence" value="ECO:0007669"/>
    <property type="project" value="InterPro"/>
</dbReference>
<evidence type="ECO:0000313" key="1">
    <source>
        <dbReference type="EMBL" id="BBO93020.1"/>
    </source>
</evidence>
<name>A0A5K8AMF6_9BACT</name>
<dbReference type="Gene3D" id="1.10.1510.10">
    <property type="entry name" value="Uncharacterised protein YqeY/AIM41 PF09424, N-terminal domain"/>
    <property type="match status" value="1"/>
</dbReference>
<accession>A0A5K8AMF6</accession>
<evidence type="ECO:0008006" key="3">
    <source>
        <dbReference type="Google" id="ProtNLM"/>
    </source>
</evidence>
<dbReference type="InterPro" id="IPR042184">
    <property type="entry name" value="YqeY/Aim41_N"/>
</dbReference>
<evidence type="ECO:0000313" key="2">
    <source>
        <dbReference type="Proteomes" id="UP000422108"/>
    </source>
</evidence>
<dbReference type="PANTHER" id="PTHR28055:SF1">
    <property type="entry name" value="ALTERED INHERITANCE OF MITOCHONDRIA PROTEIN 41, MITOCHONDRIAL"/>
    <property type="match status" value="1"/>
</dbReference>
<dbReference type="AlphaFoldDB" id="A0A5K8AMF6"/>
<dbReference type="RefSeq" id="WP_162459199.1">
    <property type="nucleotide sequence ID" value="NZ_AP021879.1"/>
</dbReference>
<dbReference type="Proteomes" id="UP000422108">
    <property type="component" value="Chromosome"/>
</dbReference>
<dbReference type="SUPFAM" id="SSF89095">
    <property type="entry name" value="GatB/YqeY motif"/>
    <property type="match status" value="1"/>
</dbReference>
<proteinExistence type="predicted"/>
<protein>
    <recommendedName>
        <fullName evidence="3">Aspartyl-tRNA amidotransferase subunit B</fullName>
    </recommendedName>
</protein>
<keyword evidence="2" id="KW-1185">Reference proteome</keyword>
<organism evidence="1 2">
    <name type="scientific">Desulfosarcina ovata subsp. ovata</name>
    <dbReference type="NCBI Taxonomy" id="2752305"/>
    <lineage>
        <taxon>Bacteria</taxon>
        <taxon>Pseudomonadati</taxon>
        <taxon>Thermodesulfobacteriota</taxon>
        <taxon>Desulfobacteria</taxon>
        <taxon>Desulfobacterales</taxon>
        <taxon>Desulfosarcinaceae</taxon>
        <taxon>Desulfosarcina</taxon>
    </lineage>
</organism>